<organism evidence="3 4">
    <name type="scientific">Podospora fimiseda</name>
    <dbReference type="NCBI Taxonomy" id="252190"/>
    <lineage>
        <taxon>Eukaryota</taxon>
        <taxon>Fungi</taxon>
        <taxon>Dikarya</taxon>
        <taxon>Ascomycota</taxon>
        <taxon>Pezizomycotina</taxon>
        <taxon>Sordariomycetes</taxon>
        <taxon>Sordariomycetidae</taxon>
        <taxon>Sordariales</taxon>
        <taxon>Podosporaceae</taxon>
        <taxon>Podospora</taxon>
    </lineage>
</organism>
<keyword evidence="4" id="KW-1185">Reference proteome</keyword>
<comment type="caution">
    <text evidence="3">The sequence shown here is derived from an EMBL/GenBank/DDBJ whole genome shotgun (WGS) entry which is preliminary data.</text>
</comment>
<reference evidence="3" key="1">
    <citation type="journal article" date="2023" name="Mol. Phylogenet. Evol.">
        <title>Genome-scale phylogeny and comparative genomics of the fungal order Sordariales.</title>
        <authorList>
            <person name="Hensen N."/>
            <person name="Bonometti L."/>
            <person name="Westerberg I."/>
            <person name="Brannstrom I.O."/>
            <person name="Guillou S."/>
            <person name="Cros-Aarteil S."/>
            <person name="Calhoun S."/>
            <person name="Haridas S."/>
            <person name="Kuo A."/>
            <person name="Mondo S."/>
            <person name="Pangilinan J."/>
            <person name="Riley R."/>
            <person name="LaButti K."/>
            <person name="Andreopoulos B."/>
            <person name="Lipzen A."/>
            <person name="Chen C."/>
            <person name="Yan M."/>
            <person name="Daum C."/>
            <person name="Ng V."/>
            <person name="Clum A."/>
            <person name="Steindorff A."/>
            <person name="Ohm R.A."/>
            <person name="Martin F."/>
            <person name="Silar P."/>
            <person name="Natvig D.O."/>
            <person name="Lalanne C."/>
            <person name="Gautier V."/>
            <person name="Ament-Velasquez S.L."/>
            <person name="Kruys A."/>
            <person name="Hutchinson M.I."/>
            <person name="Powell A.J."/>
            <person name="Barry K."/>
            <person name="Miller A.N."/>
            <person name="Grigoriev I.V."/>
            <person name="Debuchy R."/>
            <person name="Gladieux P."/>
            <person name="Hiltunen Thoren M."/>
            <person name="Johannesson H."/>
        </authorList>
    </citation>
    <scope>NUCLEOTIDE SEQUENCE</scope>
    <source>
        <strain evidence="3">CBS 990.96</strain>
    </source>
</reference>
<feature type="compositionally biased region" description="Low complexity" evidence="1">
    <location>
        <begin position="205"/>
        <end position="216"/>
    </location>
</feature>
<evidence type="ECO:0000313" key="3">
    <source>
        <dbReference type="EMBL" id="KAK4229780.1"/>
    </source>
</evidence>
<gene>
    <name evidence="3" type="ORF">QBC38DRAFT_75983</name>
</gene>
<protein>
    <submittedName>
        <fullName evidence="3">Uncharacterized protein</fullName>
    </submittedName>
</protein>
<name>A0AAN7BUJ0_9PEZI</name>
<accession>A0AAN7BUJ0</accession>
<dbReference type="Proteomes" id="UP001301958">
    <property type="component" value="Unassembled WGS sequence"/>
</dbReference>
<feature type="transmembrane region" description="Helical" evidence="2">
    <location>
        <begin position="94"/>
        <end position="118"/>
    </location>
</feature>
<evidence type="ECO:0000256" key="2">
    <source>
        <dbReference type="SAM" id="Phobius"/>
    </source>
</evidence>
<dbReference type="AlphaFoldDB" id="A0AAN7BUJ0"/>
<evidence type="ECO:0000256" key="1">
    <source>
        <dbReference type="SAM" id="MobiDB-lite"/>
    </source>
</evidence>
<keyword evidence="2" id="KW-0472">Membrane</keyword>
<proteinExistence type="predicted"/>
<evidence type="ECO:0000313" key="4">
    <source>
        <dbReference type="Proteomes" id="UP001301958"/>
    </source>
</evidence>
<keyword evidence="2" id="KW-1133">Transmembrane helix</keyword>
<feature type="compositionally biased region" description="Low complexity" evidence="1">
    <location>
        <begin position="172"/>
        <end position="198"/>
    </location>
</feature>
<reference evidence="3" key="2">
    <citation type="submission" date="2023-05" db="EMBL/GenBank/DDBJ databases">
        <authorList>
            <consortium name="Lawrence Berkeley National Laboratory"/>
            <person name="Steindorff A."/>
            <person name="Hensen N."/>
            <person name="Bonometti L."/>
            <person name="Westerberg I."/>
            <person name="Brannstrom I.O."/>
            <person name="Guillou S."/>
            <person name="Cros-Aarteil S."/>
            <person name="Calhoun S."/>
            <person name="Haridas S."/>
            <person name="Kuo A."/>
            <person name="Mondo S."/>
            <person name="Pangilinan J."/>
            <person name="Riley R."/>
            <person name="Labutti K."/>
            <person name="Andreopoulos B."/>
            <person name="Lipzen A."/>
            <person name="Chen C."/>
            <person name="Yanf M."/>
            <person name="Daum C."/>
            <person name="Ng V."/>
            <person name="Clum A."/>
            <person name="Ohm R."/>
            <person name="Martin F."/>
            <person name="Silar P."/>
            <person name="Natvig D."/>
            <person name="Lalanne C."/>
            <person name="Gautier V."/>
            <person name="Ament-Velasquez S.L."/>
            <person name="Kruys A."/>
            <person name="Hutchinson M.I."/>
            <person name="Powell A.J."/>
            <person name="Barry K."/>
            <person name="Miller A.N."/>
            <person name="Grigoriev I.V."/>
            <person name="Debuchy R."/>
            <person name="Gladieux P."/>
            <person name="Thoren M.H."/>
            <person name="Johannesson H."/>
        </authorList>
    </citation>
    <scope>NUCLEOTIDE SEQUENCE</scope>
    <source>
        <strain evidence="3">CBS 990.96</strain>
    </source>
</reference>
<dbReference type="EMBL" id="MU865304">
    <property type="protein sequence ID" value="KAK4229780.1"/>
    <property type="molecule type" value="Genomic_DNA"/>
</dbReference>
<feature type="region of interest" description="Disordered" evidence="1">
    <location>
        <begin position="142"/>
        <end position="216"/>
    </location>
</feature>
<keyword evidence="2" id="KW-0812">Transmembrane</keyword>
<sequence>MCSTIGTTITTETMPAITMNHHLDHLDFDPMTRSTKLPLTGVATTIPGGMEPSINGLAANNQESNTTTNFLSSFLLQSFFTTTTTTTTTYPLTFFTFSTVVATTTFLLIIMCTLTILYHPCRHHRPFRIYCKDAMTRHHNRNDYLTSGQHPKSSRSRNSSSGRRSMLRQRLLRSPQTQTQTQSSDFSDSDSDSATTTTPSPPSSPRLTPNRLLPSSRGDQRIICNKYKTIHTETHTVCFKRNECEFERVNRCWKCCRCKKGPNRQSRCGAGDCRHDVCGDCTEYVFPPIPVYMPELGDWGTKPTVTTAIVDEDEHDGDTTESDEEAEIIVDFENDDF</sequence>